<dbReference type="Gene3D" id="1.10.260.50">
    <property type="match status" value="1"/>
</dbReference>
<proteinExistence type="inferred from homology"/>
<dbReference type="FunFam" id="3.40.640.10:FF:000084">
    <property type="entry name" value="IscS-like cysteine desulfurase"/>
    <property type="match status" value="1"/>
</dbReference>
<dbReference type="SUPFAM" id="SSF53383">
    <property type="entry name" value="PLP-dependent transferases"/>
    <property type="match status" value="1"/>
</dbReference>
<sequence>MKPVYLDYAATTPVDERVLPAMLPYFMEQFGNPSSVYGQGRAAKRAVAQARAQVAALLQAEPEEIFFTSGGSESDNWALKGMAFALRRAGRGCHIITSSVEHHAVLNACAWLEQQGFAVTYLPVDVAGRVQPQQVKDAVRDDTILVSIMTANNEVGTIEPIAEIGAFLQAKGIFFHTDAVQAAGHIPLSVDELHVDALSLSGHKLYGPKGIGALYLRRGFRPDPLVHGGSQERELRAGTENTAGIVGLGKAAEIAREELTTEWERLSELRDWFMAEIKTIPGSWINGDEEYRLPGNVNFGIEGIAQDTLLIRLDMAGFAVSAGSACSAGSLEPSHVLKAMGQTPEQAASALRVTLGRFTTKDELEGLLTVLQQAVTAIRGQAGS</sequence>
<comment type="similarity">
    <text evidence="2">Belongs to the class-V pyridoxal-phosphate-dependent aminotransferase family. NifS/IscS subfamily.</text>
</comment>
<dbReference type="PANTHER" id="PTHR11601:SF34">
    <property type="entry name" value="CYSTEINE DESULFURASE"/>
    <property type="match status" value="1"/>
</dbReference>
<dbReference type="PROSITE" id="PS00595">
    <property type="entry name" value="AA_TRANSFER_CLASS_5"/>
    <property type="match status" value="1"/>
</dbReference>
<gene>
    <name evidence="12" type="ORF">SAMN04487861_13124</name>
</gene>
<dbReference type="InterPro" id="IPR016454">
    <property type="entry name" value="Cysteine_dSase"/>
</dbReference>
<dbReference type="GO" id="GO:0031071">
    <property type="term" value="F:cysteine desulfurase activity"/>
    <property type="evidence" value="ECO:0007669"/>
    <property type="project" value="UniProtKB-EC"/>
</dbReference>
<dbReference type="InterPro" id="IPR015421">
    <property type="entry name" value="PyrdxlP-dep_Trfase_major"/>
</dbReference>
<dbReference type="Gene3D" id="3.90.1150.10">
    <property type="entry name" value="Aspartate Aminotransferase, domain 1"/>
    <property type="match status" value="1"/>
</dbReference>
<dbReference type="OrthoDB" id="9808002at2"/>
<evidence type="ECO:0000256" key="4">
    <source>
        <dbReference type="ARBA" id="ARBA00022679"/>
    </source>
</evidence>
<evidence type="ECO:0000256" key="7">
    <source>
        <dbReference type="ARBA" id="ARBA00023004"/>
    </source>
</evidence>
<dbReference type="GO" id="GO:0051536">
    <property type="term" value="F:iron-sulfur cluster binding"/>
    <property type="evidence" value="ECO:0007669"/>
    <property type="project" value="UniProtKB-KW"/>
</dbReference>
<keyword evidence="8" id="KW-0411">Iron-sulfur</keyword>
<evidence type="ECO:0000256" key="2">
    <source>
        <dbReference type="ARBA" id="ARBA00006490"/>
    </source>
</evidence>
<name>A0A1I3HK53_SELRU</name>
<protein>
    <recommendedName>
        <fullName evidence="3">cysteine desulfurase</fullName>
        <ecNumber evidence="3">2.8.1.7</ecNumber>
    </recommendedName>
</protein>
<dbReference type="PIRSF" id="PIRSF005572">
    <property type="entry name" value="NifS"/>
    <property type="match status" value="1"/>
</dbReference>
<evidence type="ECO:0000256" key="5">
    <source>
        <dbReference type="ARBA" id="ARBA00022723"/>
    </source>
</evidence>
<dbReference type="Pfam" id="PF00266">
    <property type="entry name" value="Aminotran_5"/>
    <property type="match status" value="1"/>
</dbReference>
<comment type="cofactor">
    <cofactor evidence="1 10">
        <name>pyridoxal 5'-phosphate</name>
        <dbReference type="ChEBI" id="CHEBI:597326"/>
    </cofactor>
</comment>
<dbReference type="PANTHER" id="PTHR11601">
    <property type="entry name" value="CYSTEINE DESULFURYLASE FAMILY MEMBER"/>
    <property type="match status" value="1"/>
</dbReference>
<comment type="catalytic activity">
    <reaction evidence="9">
        <text>(sulfur carrier)-H + L-cysteine = (sulfur carrier)-SH + L-alanine</text>
        <dbReference type="Rhea" id="RHEA:43892"/>
        <dbReference type="Rhea" id="RHEA-COMP:14737"/>
        <dbReference type="Rhea" id="RHEA-COMP:14739"/>
        <dbReference type="ChEBI" id="CHEBI:29917"/>
        <dbReference type="ChEBI" id="CHEBI:35235"/>
        <dbReference type="ChEBI" id="CHEBI:57972"/>
        <dbReference type="ChEBI" id="CHEBI:64428"/>
        <dbReference type="EC" id="2.8.1.7"/>
    </reaction>
</comment>
<evidence type="ECO:0000256" key="3">
    <source>
        <dbReference type="ARBA" id="ARBA00012239"/>
    </source>
</evidence>
<dbReference type="EMBL" id="FOQK01000031">
    <property type="protein sequence ID" value="SFI36013.1"/>
    <property type="molecule type" value="Genomic_DNA"/>
</dbReference>
<dbReference type="InterPro" id="IPR020578">
    <property type="entry name" value="Aminotrans_V_PyrdxlP_BS"/>
</dbReference>
<evidence type="ECO:0000313" key="12">
    <source>
        <dbReference type="EMBL" id="SFI36013.1"/>
    </source>
</evidence>
<dbReference type="InterPro" id="IPR000192">
    <property type="entry name" value="Aminotrans_V_dom"/>
</dbReference>
<dbReference type="NCBIfam" id="NF002806">
    <property type="entry name" value="PRK02948.1"/>
    <property type="match status" value="1"/>
</dbReference>
<evidence type="ECO:0000256" key="10">
    <source>
        <dbReference type="RuleBase" id="RU004504"/>
    </source>
</evidence>
<accession>A0A1I3HK53</accession>
<dbReference type="InterPro" id="IPR015422">
    <property type="entry name" value="PyrdxlP-dep_Trfase_small"/>
</dbReference>
<keyword evidence="5" id="KW-0479">Metal-binding</keyword>
<evidence type="ECO:0000259" key="11">
    <source>
        <dbReference type="Pfam" id="PF00266"/>
    </source>
</evidence>
<reference evidence="12 13" key="1">
    <citation type="submission" date="2016-10" db="EMBL/GenBank/DDBJ databases">
        <authorList>
            <person name="de Groot N.N."/>
        </authorList>
    </citation>
    <scope>NUCLEOTIDE SEQUENCE [LARGE SCALE GENOMIC DNA]</scope>
    <source>
        <strain evidence="12 13">Z108</strain>
    </source>
</reference>
<keyword evidence="7" id="KW-0408">Iron</keyword>
<dbReference type="GO" id="GO:0046872">
    <property type="term" value="F:metal ion binding"/>
    <property type="evidence" value="ECO:0007669"/>
    <property type="project" value="UniProtKB-KW"/>
</dbReference>
<organism evidence="12 13">
    <name type="scientific">Selenomonas ruminantium</name>
    <dbReference type="NCBI Taxonomy" id="971"/>
    <lineage>
        <taxon>Bacteria</taxon>
        <taxon>Bacillati</taxon>
        <taxon>Bacillota</taxon>
        <taxon>Negativicutes</taxon>
        <taxon>Selenomonadales</taxon>
        <taxon>Selenomonadaceae</taxon>
        <taxon>Selenomonas</taxon>
    </lineage>
</organism>
<evidence type="ECO:0000256" key="8">
    <source>
        <dbReference type="ARBA" id="ARBA00023014"/>
    </source>
</evidence>
<feature type="domain" description="Aminotransferase class V" evidence="11">
    <location>
        <begin position="4"/>
        <end position="366"/>
    </location>
</feature>
<keyword evidence="4" id="KW-0808">Transferase</keyword>
<dbReference type="AlphaFoldDB" id="A0A1I3HK53"/>
<dbReference type="Proteomes" id="UP000183639">
    <property type="component" value="Unassembled WGS sequence"/>
</dbReference>
<dbReference type="RefSeq" id="WP_075445616.1">
    <property type="nucleotide sequence ID" value="NZ_FOQK01000031.1"/>
</dbReference>
<dbReference type="Gene3D" id="3.40.640.10">
    <property type="entry name" value="Type I PLP-dependent aspartate aminotransferase-like (Major domain)"/>
    <property type="match status" value="1"/>
</dbReference>
<keyword evidence="6" id="KW-0663">Pyridoxal phosphate</keyword>
<dbReference type="InterPro" id="IPR015424">
    <property type="entry name" value="PyrdxlP-dep_Trfase"/>
</dbReference>
<evidence type="ECO:0000256" key="1">
    <source>
        <dbReference type="ARBA" id="ARBA00001933"/>
    </source>
</evidence>
<dbReference type="EC" id="2.8.1.7" evidence="3"/>
<evidence type="ECO:0000313" key="13">
    <source>
        <dbReference type="Proteomes" id="UP000183639"/>
    </source>
</evidence>
<evidence type="ECO:0000256" key="6">
    <source>
        <dbReference type="ARBA" id="ARBA00022898"/>
    </source>
</evidence>
<evidence type="ECO:0000256" key="9">
    <source>
        <dbReference type="ARBA" id="ARBA00050776"/>
    </source>
</evidence>